<dbReference type="STRING" id="944018.H8Z8V0"/>
<dbReference type="PANTHER" id="PTHR11710:SF0">
    <property type="entry name" value="40S RIBOSOMAL PROTEIN S19"/>
    <property type="match status" value="1"/>
</dbReference>
<name>H8Z8V0_NEMA1</name>
<dbReference type="PROSITE" id="PS00628">
    <property type="entry name" value="RIBOSOMAL_S19E"/>
    <property type="match status" value="1"/>
</dbReference>
<evidence type="ECO:0000256" key="3">
    <source>
        <dbReference type="ARBA" id="ARBA00023274"/>
    </source>
</evidence>
<accession>A0A086J436</accession>
<dbReference type="OrthoDB" id="428974at2759"/>
<keyword evidence="2 4" id="KW-0689">Ribosomal protein</keyword>
<comment type="similarity">
    <text evidence="1">Belongs to the eukaryotic ribosomal protein eS19 family.</text>
</comment>
<dbReference type="GO" id="GO:0003723">
    <property type="term" value="F:RNA binding"/>
    <property type="evidence" value="ECO:0007669"/>
    <property type="project" value="TreeGrafter"/>
</dbReference>
<keyword evidence="6" id="KW-1185">Reference proteome</keyword>
<evidence type="ECO:0000256" key="1">
    <source>
        <dbReference type="ARBA" id="ARBA00010014"/>
    </source>
</evidence>
<dbReference type="Proteomes" id="UP000054524">
    <property type="component" value="Unassembled WGS sequence"/>
</dbReference>
<dbReference type="EMBL" id="AKIJ01000002">
    <property type="protein sequence ID" value="KFG26904.1"/>
    <property type="molecule type" value="Genomic_DNA"/>
</dbReference>
<dbReference type="InterPro" id="IPR001266">
    <property type="entry name" value="Ribosomal_eS19"/>
</dbReference>
<dbReference type="Pfam" id="PF01090">
    <property type="entry name" value="Ribosomal_S19e"/>
    <property type="match status" value="1"/>
</dbReference>
<dbReference type="Gene3D" id="1.10.10.10">
    <property type="entry name" value="Winged helix-like DNA-binding domain superfamily/Winged helix DNA-binding domain"/>
    <property type="match status" value="1"/>
</dbReference>
<sequence length="147" mass="16492">MKVEEICPEQFINVLSKSLKEEKKIERPAEADHIKTGHGREQAPVSEDWYHVRAASLLRKLYMEELTNPEKSKYGFGVMWFARVYGGAKNNGHKPSHTVSGSKSLVRRILQSLENVKLVSTMPKGGRKLTQTGHAYLQEIAGKATTA</sequence>
<proteinExistence type="inferred from homology"/>
<dbReference type="SMART" id="SM01413">
    <property type="entry name" value="Ribosomal_S19e"/>
    <property type="match status" value="1"/>
</dbReference>
<evidence type="ECO:0000313" key="4">
    <source>
        <dbReference type="EMBL" id="EHY66381.1"/>
    </source>
</evidence>
<dbReference type="GO" id="GO:0003735">
    <property type="term" value="F:structural constituent of ribosome"/>
    <property type="evidence" value="ECO:0007669"/>
    <property type="project" value="InterPro"/>
</dbReference>
<dbReference type="PANTHER" id="PTHR11710">
    <property type="entry name" value="40S RIBOSOMAL PROTEIN S19"/>
    <property type="match status" value="1"/>
</dbReference>
<reference evidence="5" key="2">
    <citation type="submission" date="2012-10" db="EMBL/GenBank/DDBJ databases">
        <authorList>
            <consortium name="The Broad Institute Genome Sequencing Platform"/>
            <consortium name="The Broad Institute Genome Sequencing Center for Infectious Disease"/>
            <person name="Cuomo C."/>
            <person name="Troemel E."/>
            <person name="Walker B."/>
            <person name="Young S.K."/>
            <person name="Zeng Q."/>
            <person name="Gargeya S."/>
            <person name="Fitzgerald M."/>
            <person name="Haas B."/>
            <person name="Abouelleil A."/>
            <person name="Alvarado L."/>
            <person name="Arachchi H.M."/>
            <person name="Berlin A.M."/>
            <person name="Chapman S.B."/>
            <person name="Goldberg J."/>
            <person name="Griggs A."/>
            <person name="Gujja S."/>
            <person name="Hansen M."/>
            <person name="Howarth C."/>
            <person name="Imamovic A."/>
            <person name="Larimer J."/>
            <person name="McCowan C."/>
            <person name="Murphy C."/>
            <person name="Neiman D."/>
            <person name="Pearson M."/>
            <person name="Priest M."/>
            <person name="Roberts A."/>
            <person name="Saif S."/>
            <person name="Shea T."/>
            <person name="Sisk P."/>
            <person name="Sykes S."/>
            <person name="Wortman J."/>
            <person name="Nusbaum C."/>
            <person name="Birren B."/>
        </authorList>
    </citation>
    <scope>NUCLEOTIDE SEQUENCE</scope>
    <source>
        <strain evidence="5">ERTm6</strain>
    </source>
</reference>
<organism evidence="4">
    <name type="scientific">Nematocida ausubeli (strain ATCC PRA-371 / ERTm2)</name>
    <name type="common">Nematode killer fungus</name>
    <dbReference type="NCBI Taxonomy" id="1913371"/>
    <lineage>
        <taxon>Eukaryota</taxon>
        <taxon>Fungi</taxon>
        <taxon>Fungi incertae sedis</taxon>
        <taxon>Microsporidia</taxon>
        <taxon>Nematocida</taxon>
    </lineage>
</organism>
<dbReference type="GO" id="GO:0006412">
    <property type="term" value="P:translation"/>
    <property type="evidence" value="ECO:0007669"/>
    <property type="project" value="InterPro"/>
</dbReference>
<evidence type="ECO:0000256" key="2">
    <source>
        <dbReference type="ARBA" id="ARBA00022980"/>
    </source>
</evidence>
<dbReference type="EMBL" id="JH604633">
    <property type="protein sequence ID" value="EHY66381.1"/>
    <property type="molecule type" value="Genomic_DNA"/>
</dbReference>
<dbReference type="GO" id="GO:0000028">
    <property type="term" value="P:ribosomal small subunit assembly"/>
    <property type="evidence" value="ECO:0007669"/>
    <property type="project" value="TreeGrafter"/>
</dbReference>
<gene>
    <name evidence="4" type="ORF">NERG_00020</name>
    <name evidence="5" type="ORF">NESG_01060</name>
</gene>
<dbReference type="InterPro" id="IPR036390">
    <property type="entry name" value="WH_DNA-bd_sf"/>
</dbReference>
<dbReference type="HOGENOM" id="CLU_108559_1_0_1"/>
<accession>H8Z8V0</accession>
<dbReference type="InterPro" id="IPR018277">
    <property type="entry name" value="Ribosomal_eS19_CS"/>
</dbReference>
<reference evidence="5 6" key="3">
    <citation type="journal article" date="2014" name="Genome Announc.">
        <title>Genome Sequence of the Microsporidian Species Nematocida sp1 Strain ERTm6 (ATCC PRA-372).</title>
        <authorList>
            <person name="Bakowski M.A."/>
            <person name="Priest M."/>
            <person name="Young S."/>
            <person name="Cuomo C.A."/>
            <person name="Troemel E.R."/>
        </authorList>
    </citation>
    <scope>NUCLEOTIDE SEQUENCE [LARGE SCALE GENOMIC DNA]</scope>
    <source>
        <strain evidence="5 6">ERTm6</strain>
    </source>
</reference>
<dbReference type="Proteomes" id="UP000005622">
    <property type="component" value="Unassembled WGS sequence"/>
</dbReference>
<protein>
    <submittedName>
        <fullName evidence="4">30S ribosomal protein S19e</fullName>
    </submittedName>
</protein>
<dbReference type="GO" id="GO:0022627">
    <property type="term" value="C:cytosolic small ribosomal subunit"/>
    <property type="evidence" value="ECO:0007669"/>
    <property type="project" value="TreeGrafter"/>
</dbReference>
<evidence type="ECO:0000313" key="5">
    <source>
        <dbReference type="EMBL" id="KFG26904.1"/>
    </source>
</evidence>
<reference evidence="4" key="1">
    <citation type="submission" date="2011-03" db="EMBL/GenBank/DDBJ databases">
        <title>The Genome Sequence of Nematocida sp1 strain ERTm2.</title>
        <authorList>
            <consortium name="The Broad Institute Genome Sequencing Platform"/>
            <consortium name="The Broad Institute Genome Sequencing Center for Infectious Disease"/>
            <person name="Cuomo C."/>
            <person name="Troemel E."/>
            <person name="Young S.K."/>
            <person name="Zeng Q."/>
            <person name="Gargeya S."/>
            <person name="Fitzgerald M."/>
            <person name="Haas B."/>
            <person name="Abouelleil A."/>
            <person name="Alvarado L."/>
            <person name="Arachchi H.M."/>
            <person name="Berlin A."/>
            <person name="Brown A."/>
            <person name="Chapman S.B."/>
            <person name="Chen Z."/>
            <person name="Dunbar C."/>
            <person name="Freedman E."/>
            <person name="Gearin G."/>
            <person name="Gellesch M."/>
            <person name="Goldberg J."/>
            <person name="Griggs A."/>
            <person name="Gujja S."/>
            <person name="Heilman E.R."/>
            <person name="Heiman D."/>
            <person name="Howarth C."/>
            <person name="Larson L."/>
            <person name="Lui A."/>
            <person name="MacDonald P.J.P."/>
            <person name="Mehta T."/>
            <person name="Montmayeur A."/>
            <person name="Murphy C."/>
            <person name="Neiman D."/>
            <person name="Pearson M."/>
            <person name="Priest M."/>
            <person name="Roberts A."/>
            <person name="Saif S."/>
            <person name="Shea T."/>
            <person name="Shenoy N."/>
            <person name="Sisk P."/>
            <person name="Stolte C."/>
            <person name="Sykes S."/>
            <person name="White J."/>
            <person name="Yandava C."/>
            <person name="Wortman J."/>
            <person name="Nusbaum C."/>
            <person name="Birren B."/>
        </authorList>
    </citation>
    <scope>NUCLEOTIDE SEQUENCE</scope>
    <source>
        <strain evidence="4">ERTm2</strain>
    </source>
</reference>
<dbReference type="AlphaFoldDB" id="H8Z8V0"/>
<evidence type="ECO:0000313" key="6">
    <source>
        <dbReference type="Proteomes" id="UP000054524"/>
    </source>
</evidence>
<keyword evidence="3" id="KW-0687">Ribonucleoprotein</keyword>
<dbReference type="InterPro" id="IPR036388">
    <property type="entry name" value="WH-like_DNA-bd_sf"/>
</dbReference>
<dbReference type="SUPFAM" id="SSF46785">
    <property type="entry name" value="Winged helix' DNA-binding domain"/>
    <property type="match status" value="1"/>
</dbReference>
<dbReference type="FunFam" id="1.10.10.10:FF:000118">
    <property type="entry name" value="40S ribosomal protein S19"/>
    <property type="match status" value="1"/>
</dbReference>